<reference evidence="1" key="1">
    <citation type="submission" date="2020-10" db="EMBL/GenBank/DDBJ databases">
        <authorList>
            <person name="Kikuchi T."/>
        </authorList>
    </citation>
    <scope>NUCLEOTIDE SEQUENCE</scope>
    <source>
        <strain evidence="1">NKZ352</strain>
    </source>
</reference>
<evidence type="ECO:0000313" key="1">
    <source>
        <dbReference type="EMBL" id="CAD6185031.1"/>
    </source>
</evidence>
<protein>
    <submittedName>
        <fullName evidence="1">Uncharacterized protein</fullName>
    </submittedName>
</protein>
<comment type="caution">
    <text evidence="1">The sequence shown here is derived from an EMBL/GenBank/DDBJ whole genome shotgun (WGS) entry which is preliminary data.</text>
</comment>
<sequence length="70" mass="7876">MWSAGMKTVESKTDNVKEEWRIRSTCGVALTVNLVKKSEVKLKRSDAMALAPQADQYASQPRRLSRPLRG</sequence>
<name>A0A8S1GPZ6_9PELO</name>
<organism evidence="1 2">
    <name type="scientific">Caenorhabditis auriculariae</name>
    <dbReference type="NCBI Taxonomy" id="2777116"/>
    <lineage>
        <taxon>Eukaryota</taxon>
        <taxon>Metazoa</taxon>
        <taxon>Ecdysozoa</taxon>
        <taxon>Nematoda</taxon>
        <taxon>Chromadorea</taxon>
        <taxon>Rhabditida</taxon>
        <taxon>Rhabditina</taxon>
        <taxon>Rhabditomorpha</taxon>
        <taxon>Rhabditoidea</taxon>
        <taxon>Rhabditidae</taxon>
        <taxon>Peloderinae</taxon>
        <taxon>Caenorhabditis</taxon>
    </lineage>
</organism>
<dbReference type="EMBL" id="CAJGYM010000002">
    <property type="protein sequence ID" value="CAD6185031.1"/>
    <property type="molecule type" value="Genomic_DNA"/>
</dbReference>
<evidence type="ECO:0000313" key="2">
    <source>
        <dbReference type="Proteomes" id="UP000835052"/>
    </source>
</evidence>
<gene>
    <name evidence="1" type="ORF">CAUJ_LOCUS950</name>
</gene>
<dbReference type="Proteomes" id="UP000835052">
    <property type="component" value="Unassembled WGS sequence"/>
</dbReference>
<accession>A0A8S1GPZ6</accession>
<keyword evidence="2" id="KW-1185">Reference proteome</keyword>
<dbReference type="AlphaFoldDB" id="A0A8S1GPZ6"/>
<proteinExistence type="predicted"/>